<reference evidence="2" key="1">
    <citation type="submission" date="2021-04" db="EMBL/GenBank/DDBJ databases">
        <authorList>
            <person name="Chebbi M.A.C M."/>
        </authorList>
    </citation>
    <scope>NUCLEOTIDE SEQUENCE</scope>
</reference>
<sequence length="130" mass="14781">MREPFDNNTISEEQENIENEHEFEQNSVIDTVAVQTKRDNCQSTINLCEIDQKRNTARRHVRNVQFEDDSDSESKDSGSSYQPTDSEESIDEEDCLVEEVTDDENSGSRISGTGIANENCSALRYKVLLI</sequence>
<dbReference type="EMBL" id="CAJNRD030001123">
    <property type="protein sequence ID" value="CAG5102906.1"/>
    <property type="molecule type" value="Genomic_DNA"/>
</dbReference>
<feature type="region of interest" description="Disordered" evidence="1">
    <location>
        <begin position="1"/>
        <end position="24"/>
    </location>
</feature>
<gene>
    <name evidence="2" type="ORF">HICCMSTLAB_LOCUS11243</name>
</gene>
<protein>
    <submittedName>
        <fullName evidence="2">Uncharacterized protein</fullName>
    </submittedName>
</protein>
<feature type="compositionally biased region" description="Acidic residues" evidence="1">
    <location>
        <begin position="85"/>
        <end position="105"/>
    </location>
</feature>
<accession>A0A8J2HQF7</accession>
<dbReference type="AlphaFoldDB" id="A0A8J2HQF7"/>
<feature type="region of interest" description="Disordered" evidence="1">
    <location>
        <begin position="58"/>
        <end position="113"/>
    </location>
</feature>
<proteinExistence type="predicted"/>
<comment type="caution">
    <text evidence="2">The sequence shown here is derived from an EMBL/GenBank/DDBJ whole genome shotgun (WGS) entry which is preliminary data.</text>
</comment>
<keyword evidence="3" id="KW-1185">Reference proteome</keyword>
<name>A0A8J2HQF7_COTCN</name>
<organism evidence="2 3">
    <name type="scientific">Cotesia congregata</name>
    <name type="common">Parasitoid wasp</name>
    <name type="synonym">Apanteles congregatus</name>
    <dbReference type="NCBI Taxonomy" id="51543"/>
    <lineage>
        <taxon>Eukaryota</taxon>
        <taxon>Metazoa</taxon>
        <taxon>Ecdysozoa</taxon>
        <taxon>Arthropoda</taxon>
        <taxon>Hexapoda</taxon>
        <taxon>Insecta</taxon>
        <taxon>Pterygota</taxon>
        <taxon>Neoptera</taxon>
        <taxon>Endopterygota</taxon>
        <taxon>Hymenoptera</taxon>
        <taxon>Apocrita</taxon>
        <taxon>Ichneumonoidea</taxon>
        <taxon>Braconidae</taxon>
        <taxon>Microgastrinae</taxon>
        <taxon>Cotesia</taxon>
    </lineage>
</organism>
<evidence type="ECO:0000313" key="2">
    <source>
        <dbReference type="EMBL" id="CAG5102906.1"/>
    </source>
</evidence>
<dbReference type="Proteomes" id="UP000786811">
    <property type="component" value="Unassembled WGS sequence"/>
</dbReference>
<evidence type="ECO:0000256" key="1">
    <source>
        <dbReference type="SAM" id="MobiDB-lite"/>
    </source>
</evidence>
<evidence type="ECO:0000313" key="3">
    <source>
        <dbReference type="Proteomes" id="UP000786811"/>
    </source>
</evidence>